<dbReference type="HOGENOM" id="CLU_1939524_0_0_1"/>
<sequence>MVVYGPPIQTLDLMAESADLTLDPNDDSGCYMRDVEKGAILASSQFSGVNAACVAASTTSDLSVFRWDGRVAAYIPVLLQMLVFGHPTRPPSKNMGTYAEARLPSQSEIYIFWCPAWHLVYYASNALEDE</sequence>
<dbReference type="Proteomes" id="UP000054485">
    <property type="component" value="Unassembled WGS sequence"/>
</dbReference>
<reference evidence="2" key="2">
    <citation type="submission" date="2015-01" db="EMBL/GenBank/DDBJ databases">
        <title>Evolutionary Origins and Diversification of the Mycorrhizal Mutualists.</title>
        <authorList>
            <consortium name="DOE Joint Genome Institute"/>
            <consortium name="Mycorrhizal Genomics Consortium"/>
            <person name="Kohler A."/>
            <person name="Kuo A."/>
            <person name="Nagy L.G."/>
            <person name="Floudas D."/>
            <person name="Copeland A."/>
            <person name="Barry K.W."/>
            <person name="Cichocki N."/>
            <person name="Veneault-Fourrey C."/>
            <person name="LaButti K."/>
            <person name="Lindquist E.A."/>
            <person name="Lipzen A."/>
            <person name="Lundell T."/>
            <person name="Morin E."/>
            <person name="Murat C."/>
            <person name="Riley R."/>
            <person name="Ohm R."/>
            <person name="Sun H."/>
            <person name="Tunlid A."/>
            <person name="Henrissat B."/>
            <person name="Grigoriev I.V."/>
            <person name="Hibbett D.S."/>
            <person name="Martin F."/>
        </authorList>
    </citation>
    <scope>NUCLEOTIDE SEQUENCE [LARGE SCALE GENOMIC DNA]</scope>
    <source>
        <strain evidence="2">UH-Slu-Lm8-n1</strain>
    </source>
</reference>
<dbReference type="AlphaFoldDB" id="A0A0D0A8Z7"/>
<reference evidence="1 2" key="1">
    <citation type="submission" date="2014-04" db="EMBL/GenBank/DDBJ databases">
        <authorList>
            <consortium name="DOE Joint Genome Institute"/>
            <person name="Kuo A."/>
            <person name="Ruytinx J."/>
            <person name="Rineau F."/>
            <person name="Colpaert J."/>
            <person name="Kohler A."/>
            <person name="Nagy L.G."/>
            <person name="Floudas D."/>
            <person name="Copeland A."/>
            <person name="Barry K.W."/>
            <person name="Cichocki N."/>
            <person name="Veneault-Fourrey C."/>
            <person name="LaButti K."/>
            <person name="Lindquist E.A."/>
            <person name="Lipzen A."/>
            <person name="Lundell T."/>
            <person name="Morin E."/>
            <person name="Murat C."/>
            <person name="Sun H."/>
            <person name="Tunlid A."/>
            <person name="Henrissat B."/>
            <person name="Grigoriev I.V."/>
            <person name="Hibbett D.S."/>
            <person name="Martin F."/>
            <person name="Nordberg H.P."/>
            <person name="Cantor M.N."/>
            <person name="Hua S.X."/>
        </authorList>
    </citation>
    <scope>NUCLEOTIDE SEQUENCE [LARGE SCALE GENOMIC DNA]</scope>
    <source>
        <strain evidence="1 2">UH-Slu-Lm8-n1</strain>
    </source>
</reference>
<evidence type="ECO:0000313" key="1">
    <source>
        <dbReference type="EMBL" id="KIK34609.1"/>
    </source>
</evidence>
<name>A0A0D0A8Z7_9AGAM</name>
<organism evidence="1 2">
    <name type="scientific">Suillus luteus UH-Slu-Lm8-n1</name>
    <dbReference type="NCBI Taxonomy" id="930992"/>
    <lineage>
        <taxon>Eukaryota</taxon>
        <taxon>Fungi</taxon>
        <taxon>Dikarya</taxon>
        <taxon>Basidiomycota</taxon>
        <taxon>Agaricomycotina</taxon>
        <taxon>Agaricomycetes</taxon>
        <taxon>Agaricomycetidae</taxon>
        <taxon>Boletales</taxon>
        <taxon>Suillineae</taxon>
        <taxon>Suillaceae</taxon>
        <taxon>Suillus</taxon>
    </lineage>
</organism>
<dbReference type="InParanoid" id="A0A0D0A8Z7"/>
<dbReference type="EMBL" id="KN835728">
    <property type="protein sequence ID" value="KIK34609.1"/>
    <property type="molecule type" value="Genomic_DNA"/>
</dbReference>
<accession>A0A0D0A8Z7</accession>
<protein>
    <submittedName>
        <fullName evidence="1">Uncharacterized protein</fullName>
    </submittedName>
</protein>
<evidence type="ECO:0000313" key="2">
    <source>
        <dbReference type="Proteomes" id="UP000054485"/>
    </source>
</evidence>
<proteinExistence type="predicted"/>
<gene>
    <name evidence="1" type="ORF">CY34DRAFT_17596</name>
</gene>
<keyword evidence="2" id="KW-1185">Reference proteome</keyword>